<proteinExistence type="predicted"/>
<gene>
    <name evidence="1" type="ORF">Bca52824_019450</name>
</gene>
<reference evidence="1 2" key="1">
    <citation type="submission" date="2020-02" db="EMBL/GenBank/DDBJ databases">
        <authorList>
            <person name="Ma Q."/>
            <person name="Huang Y."/>
            <person name="Song X."/>
            <person name="Pei D."/>
        </authorList>
    </citation>
    <scope>NUCLEOTIDE SEQUENCE [LARGE SCALE GENOMIC DNA]</scope>
    <source>
        <strain evidence="1">Sxm20200214</strain>
        <tissue evidence="1">Leaf</tissue>
    </source>
</reference>
<protein>
    <submittedName>
        <fullName evidence="1">Uncharacterized protein</fullName>
    </submittedName>
</protein>
<name>A0A8X8AZP7_BRACI</name>
<sequence>MRKPCGEEAMTKIQCGYPLTRDFLDYGFDFSSLSVSVIRFFKDSTVEERDRAEILMEIQDQNSPGSGREYKQTDGQRRMTMQAILQEI</sequence>
<dbReference type="AlphaFoldDB" id="A0A8X8AZP7"/>
<comment type="caution">
    <text evidence="1">The sequence shown here is derived from an EMBL/GenBank/DDBJ whole genome shotgun (WGS) entry which is preliminary data.</text>
</comment>
<organism evidence="1 2">
    <name type="scientific">Brassica carinata</name>
    <name type="common">Ethiopian mustard</name>
    <name type="synonym">Abyssinian cabbage</name>
    <dbReference type="NCBI Taxonomy" id="52824"/>
    <lineage>
        <taxon>Eukaryota</taxon>
        <taxon>Viridiplantae</taxon>
        <taxon>Streptophyta</taxon>
        <taxon>Embryophyta</taxon>
        <taxon>Tracheophyta</taxon>
        <taxon>Spermatophyta</taxon>
        <taxon>Magnoliopsida</taxon>
        <taxon>eudicotyledons</taxon>
        <taxon>Gunneridae</taxon>
        <taxon>Pentapetalae</taxon>
        <taxon>rosids</taxon>
        <taxon>malvids</taxon>
        <taxon>Brassicales</taxon>
        <taxon>Brassicaceae</taxon>
        <taxon>Brassiceae</taxon>
        <taxon>Brassica</taxon>
    </lineage>
</organism>
<dbReference type="Proteomes" id="UP000886595">
    <property type="component" value="Unassembled WGS sequence"/>
</dbReference>
<dbReference type="EMBL" id="JAAMPC010000004">
    <property type="protein sequence ID" value="KAG2316328.1"/>
    <property type="molecule type" value="Genomic_DNA"/>
</dbReference>
<evidence type="ECO:0000313" key="2">
    <source>
        <dbReference type="Proteomes" id="UP000886595"/>
    </source>
</evidence>
<evidence type="ECO:0000313" key="1">
    <source>
        <dbReference type="EMBL" id="KAG2316328.1"/>
    </source>
</evidence>
<accession>A0A8X8AZP7</accession>
<keyword evidence="2" id="KW-1185">Reference proteome</keyword>